<reference evidence="1 2" key="1">
    <citation type="submission" date="2016-10" db="EMBL/GenBank/DDBJ databases">
        <authorList>
            <person name="de Groot N.N."/>
        </authorList>
    </citation>
    <scope>NUCLEOTIDE SEQUENCE [LARGE SCALE GENOMIC DNA]</scope>
    <source>
        <strain evidence="1 2">CGMCC 1.7031</strain>
    </source>
</reference>
<evidence type="ECO:0000313" key="1">
    <source>
        <dbReference type="EMBL" id="SCY99744.1"/>
    </source>
</evidence>
<dbReference type="RefSeq" id="WP_091147172.1">
    <property type="nucleotide sequence ID" value="NZ_FMVF01000037.1"/>
</dbReference>
<accession>A0A1G5KH68</accession>
<dbReference type="AlphaFoldDB" id="A0A1G5KH68"/>
<evidence type="ECO:0008006" key="3">
    <source>
        <dbReference type="Google" id="ProtNLM"/>
    </source>
</evidence>
<evidence type="ECO:0000313" key="2">
    <source>
        <dbReference type="Proteomes" id="UP000199354"/>
    </source>
</evidence>
<sequence>MKIYRLYILVFAFFIFGCTSKSDRKYIFYSGPAFFSGFTLELDESNSEILVSIPANYFVSDSISKTYFKFLDSIEFKKIKPFVPQDSKLKFNLREDQFENLKANLKSLSEIHLSKKDMIPPTDGITIMLKTKSKNDSIEKVFYSPSKESNQGKIITEIYSQLEQISSKDYLFENAIENSQRYFSDRILKLKSTNPLYVKILTEDCGDLETEINKLPKSEKIYLDITNMRSYRDDCLEKVIRKKYAKICIVGNEAFYDE</sequence>
<name>A0A1G5KH68_9FLAO</name>
<dbReference type="PROSITE" id="PS51257">
    <property type="entry name" value="PROKAR_LIPOPROTEIN"/>
    <property type="match status" value="1"/>
</dbReference>
<dbReference type="OrthoDB" id="1327302at2"/>
<organism evidence="1 2">
    <name type="scientific">Flavobacterium caeni</name>
    <dbReference type="NCBI Taxonomy" id="490189"/>
    <lineage>
        <taxon>Bacteria</taxon>
        <taxon>Pseudomonadati</taxon>
        <taxon>Bacteroidota</taxon>
        <taxon>Flavobacteriia</taxon>
        <taxon>Flavobacteriales</taxon>
        <taxon>Flavobacteriaceae</taxon>
        <taxon>Flavobacterium</taxon>
    </lineage>
</organism>
<dbReference type="EMBL" id="FMVF01000037">
    <property type="protein sequence ID" value="SCY99744.1"/>
    <property type="molecule type" value="Genomic_DNA"/>
</dbReference>
<protein>
    <recommendedName>
        <fullName evidence="3">Lipoprotein</fullName>
    </recommendedName>
</protein>
<dbReference type="Proteomes" id="UP000199354">
    <property type="component" value="Unassembled WGS sequence"/>
</dbReference>
<keyword evidence="2" id="KW-1185">Reference proteome</keyword>
<gene>
    <name evidence="1" type="ORF">SAMN02927903_03298</name>
</gene>
<proteinExistence type="predicted"/>